<evidence type="ECO:0000313" key="13">
    <source>
        <dbReference type="EMBL" id="MBS4225071.1"/>
    </source>
</evidence>
<evidence type="ECO:0000256" key="3">
    <source>
        <dbReference type="ARBA" id="ARBA00022898"/>
    </source>
</evidence>
<feature type="binding site" evidence="10 12">
    <location>
        <position position="106"/>
    </location>
    <ligand>
        <name>L-glutamine</name>
        <dbReference type="ChEBI" id="CHEBI:58359"/>
    </ligand>
</feature>
<evidence type="ECO:0000256" key="8">
    <source>
        <dbReference type="ARBA" id="ARBA00054599"/>
    </source>
</evidence>
<evidence type="ECO:0000256" key="1">
    <source>
        <dbReference type="ARBA" id="ARBA00008345"/>
    </source>
</evidence>
<dbReference type="GO" id="GO:0006543">
    <property type="term" value="P:L-glutamine catabolic process"/>
    <property type="evidence" value="ECO:0007669"/>
    <property type="project" value="UniProtKB-UniRule"/>
</dbReference>
<sequence length="205" mass="22294">MTTIGILGLQGAVREHVQAVEQCGAQAVVVKSVEQLTGLDGLILPGGESTAMRRLLDKYEMIEPLKEFAAKGKPLFGTCAGLILLAKEIDGSDQVHLGLMDIAVERNSFGRQRDSFEAEIAIAGVADSMNAVFIRAPHITEAGENVEILAKYDGRIVAAREGYLLGCSFHPELTDDYRFTQYFLDMVNAAKEDFSQEKVAIDTSL</sequence>
<dbReference type="EC" id="4.3.3.6" evidence="10"/>
<dbReference type="PROSITE" id="PS01236">
    <property type="entry name" value="PDXT_SNO_1"/>
    <property type="match status" value="1"/>
</dbReference>
<organism evidence="13 14">
    <name type="scientific">Lederbergia citrea</name>
    <dbReference type="NCBI Taxonomy" id="2833581"/>
    <lineage>
        <taxon>Bacteria</taxon>
        <taxon>Bacillati</taxon>
        <taxon>Bacillota</taxon>
        <taxon>Bacilli</taxon>
        <taxon>Bacillales</taxon>
        <taxon>Bacillaceae</taxon>
        <taxon>Lederbergia</taxon>
    </lineage>
</organism>
<dbReference type="GO" id="GO:0036381">
    <property type="term" value="F:pyridoxal 5'-phosphate synthase (glutamine hydrolysing) activity"/>
    <property type="evidence" value="ECO:0007669"/>
    <property type="project" value="UniProtKB-UniRule"/>
</dbReference>
<dbReference type="PROSITE" id="PS51273">
    <property type="entry name" value="GATASE_TYPE_1"/>
    <property type="match status" value="1"/>
</dbReference>
<evidence type="ECO:0000256" key="2">
    <source>
        <dbReference type="ARBA" id="ARBA00022801"/>
    </source>
</evidence>
<dbReference type="AlphaFoldDB" id="A0A942UU39"/>
<proteinExistence type="inferred from homology"/>
<dbReference type="PIRSF" id="PIRSF005639">
    <property type="entry name" value="Glut_amidoT_SNO"/>
    <property type="match status" value="1"/>
</dbReference>
<keyword evidence="2 10" id="KW-0378">Hydrolase</keyword>
<evidence type="ECO:0000256" key="7">
    <source>
        <dbReference type="ARBA" id="ARBA00049534"/>
    </source>
</evidence>
<dbReference type="GO" id="GO:0005829">
    <property type="term" value="C:cytosol"/>
    <property type="evidence" value="ECO:0007669"/>
    <property type="project" value="TreeGrafter"/>
</dbReference>
<dbReference type="GO" id="GO:0004359">
    <property type="term" value="F:glutaminase activity"/>
    <property type="evidence" value="ECO:0007669"/>
    <property type="project" value="UniProtKB-UniRule"/>
</dbReference>
<comment type="pathway">
    <text evidence="10">Cofactor biosynthesis; pyridoxal 5'-phosphate biosynthesis.</text>
</comment>
<dbReference type="Proteomes" id="UP000676456">
    <property type="component" value="Unassembled WGS sequence"/>
</dbReference>
<comment type="catalytic activity">
    <reaction evidence="7 10">
        <text>L-glutamine + H2O = L-glutamate + NH4(+)</text>
        <dbReference type="Rhea" id="RHEA:15889"/>
        <dbReference type="ChEBI" id="CHEBI:15377"/>
        <dbReference type="ChEBI" id="CHEBI:28938"/>
        <dbReference type="ChEBI" id="CHEBI:29985"/>
        <dbReference type="ChEBI" id="CHEBI:58359"/>
        <dbReference type="EC" id="3.5.1.2"/>
    </reaction>
</comment>
<protein>
    <recommendedName>
        <fullName evidence="10">Pyridoxal 5'-phosphate synthase subunit PdxT</fullName>
        <ecNumber evidence="10">4.3.3.6</ecNumber>
    </recommendedName>
    <alternativeName>
        <fullName evidence="10">Pdx2</fullName>
    </alternativeName>
    <alternativeName>
        <fullName evidence="10">Pyridoxal 5'-phosphate synthase glutaminase subunit</fullName>
        <ecNumber evidence="10">3.5.1.2</ecNumber>
    </alternativeName>
</protein>
<dbReference type="GO" id="GO:0042823">
    <property type="term" value="P:pyridoxal phosphate biosynthetic process"/>
    <property type="evidence" value="ECO:0007669"/>
    <property type="project" value="UniProtKB-UniRule"/>
</dbReference>
<dbReference type="FunFam" id="3.40.50.880:FF:000010">
    <property type="entry name" value="uncharacterized protein LOC100176842 isoform X2"/>
    <property type="match status" value="1"/>
</dbReference>
<evidence type="ECO:0000256" key="6">
    <source>
        <dbReference type="ARBA" id="ARBA00047992"/>
    </source>
</evidence>
<evidence type="ECO:0000256" key="11">
    <source>
        <dbReference type="PIRSR" id="PIRSR005639-1"/>
    </source>
</evidence>
<dbReference type="EMBL" id="JAGYPN010000008">
    <property type="protein sequence ID" value="MBS4225071.1"/>
    <property type="molecule type" value="Genomic_DNA"/>
</dbReference>
<dbReference type="InterPro" id="IPR002161">
    <property type="entry name" value="PdxT/SNO"/>
</dbReference>
<dbReference type="SUPFAM" id="SSF52317">
    <property type="entry name" value="Class I glutamine amidotransferase-like"/>
    <property type="match status" value="1"/>
</dbReference>
<dbReference type="CDD" id="cd01749">
    <property type="entry name" value="GATase1_PB"/>
    <property type="match status" value="1"/>
</dbReference>
<dbReference type="InterPro" id="IPR021196">
    <property type="entry name" value="PdxT/SNO_CS"/>
</dbReference>
<gene>
    <name evidence="10 13" type="primary">pdxT</name>
    <name evidence="13" type="ORF">KHA91_20475</name>
</gene>
<comment type="caution">
    <text evidence="13">The sequence shown here is derived from an EMBL/GenBank/DDBJ whole genome shotgun (WGS) entry which is preliminary data.</text>
</comment>
<comment type="catalytic activity">
    <reaction evidence="6 10">
        <text>aldehydo-D-ribose 5-phosphate + D-glyceraldehyde 3-phosphate + L-glutamine = pyridoxal 5'-phosphate + L-glutamate + phosphate + 3 H2O + H(+)</text>
        <dbReference type="Rhea" id="RHEA:31507"/>
        <dbReference type="ChEBI" id="CHEBI:15377"/>
        <dbReference type="ChEBI" id="CHEBI:15378"/>
        <dbReference type="ChEBI" id="CHEBI:29985"/>
        <dbReference type="ChEBI" id="CHEBI:43474"/>
        <dbReference type="ChEBI" id="CHEBI:58273"/>
        <dbReference type="ChEBI" id="CHEBI:58359"/>
        <dbReference type="ChEBI" id="CHEBI:59776"/>
        <dbReference type="ChEBI" id="CHEBI:597326"/>
        <dbReference type="EC" id="4.3.3.6"/>
    </reaction>
</comment>
<feature type="active site" description="Charge relay system" evidence="10 11">
    <location>
        <position position="170"/>
    </location>
</feature>
<accession>A0A942UU39</accession>
<dbReference type="Gene3D" id="3.40.50.880">
    <property type="match status" value="1"/>
</dbReference>
<name>A0A942UU39_9BACI</name>
<keyword evidence="5 10" id="KW-0456">Lyase</keyword>
<dbReference type="PROSITE" id="PS51130">
    <property type="entry name" value="PDXT_SNO_2"/>
    <property type="match status" value="1"/>
</dbReference>
<keyword evidence="4 10" id="KW-0315">Glutamine amidotransferase</keyword>
<evidence type="ECO:0000313" key="14">
    <source>
        <dbReference type="Proteomes" id="UP000676456"/>
    </source>
</evidence>
<keyword evidence="14" id="KW-1185">Reference proteome</keyword>
<reference evidence="13 14" key="1">
    <citation type="submission" date="2021-05" db="EMBL/GenBank/DDBJ databases">
        <title>Novel Bacillus species.</title>
        <authorList>
            <person name="Liu G."/>
        </authorList>
    </citation>
    <scope>NUCLEOTIDE SEQUENCE [LARGE SCALE GENOMIC DNA]</scope>
    <source>
        <strain evidence="13 14">FJAT-49682</strain>
    </source>
</reference>
<evidence type="ECO:0000256" key="10">
    <source>
        <dbReference type="HAMAP-Rule" id="MF_01615"/>
    </source>
</evidence>
<dbReference type="PANTHER" id="PTHR31559">
    <property type="entry name" value="PYRIDOXAL 5'-PHOSPHATE SYNTHASE SUBUNIT SNO"/>
    <property type="match status" value="1"/>
</dbReference>
<comment type="subunit">
    <text evidence="9 10">In the presence of PdxS, forms a dodecamer of heterodimers. Only shows activity in the heterodimer.</text>
</comment>
<dbReference type="PANTHER" id="PTHR31559:SF0">
    <property type="entry name" value="PYRIDOXAL 5'-PHOSPHATE SYNTHASE SUBUNIT SNO1-RELATED"/>
    <property type="match status" value="1"/>
</dbReference>
<comment type="function">
    <text evidence="8 10">Catalyzes the hydrolysis of glutamine to glutamate and ammonia as part of the biosynthesis of pyridoxal 5'-phosphate. The resulting ammonia molecule is channeled to the active site of PdxS.</text>
</comment>
<keyword evidence="3 10" id="KW-0663">Pyridoxal phosphate</keyword>
<evidence type="ECO:0000256" key="4">
    <source>
        <dbReference type="ARBA" id="ARBA00022962"/>
    </source>
</evidence>
<feature type="active site" description="Charge relay system" evidence="10 11">
    <location>
        <position position="172"/>
    </location>
</feature>
<evidence type="ECO:0000256" key="5">
    <source>
        <dbReference type="ARBA" id="ARBA00023239"/>
    </source>
</evidence>
<evidence type="ECO:0000256" key="12">
    <source>
        <dbReference type="PIRSR" id="PIRSR005639-2"/>
    </source>
</evidence>
<dbReference type="EC" id="3.5.1.2" evidence="10"/>
<dbReference type="NCBIfam" id="TIGR03800">
    <property type="entry name" value="PLP_synth_Pdx2"/>
    <property type="match status" value="1"/>
</dbReference>
<feature type="binding site" evidence="10 12">
    <location>
        <begin position="47"/>
        <end position="49"/>
    </location>
    <ligand>
        <name>L-glutamine</name>
        <dbReference type="ChEBI" id="CHEBI:58359"/>
    </ligand>
</feature>
<dbReference type="HAMAP" id="MF_01615">
    <property type="entry name" value="PdxT"/>
    <property type="match status" value="1"/>
</dbReference>
<feature type="binding site" evidence="10 12">
    <location>
        <begin position="134"/>
        <end position="135"/>
    </location>
    <ligand>
        <name>L-glutamine</name>
        <dbReference type="ChEBI" id="CHEBI:58359"/>
    </ligand>
</feature>
<dbReference type="GO" id="GO:1903600">
    <property type="term" value="C:glutaminase complex"/>
    <property type="evidence" value="ECO:0007669"/>
    <property type="project" value="TreeGrafter"/>
</dbReference>
<dbReference type="Pfam" id="PF01174">
    <property type="entry name" value="SNO"/>
    <property type="match status" value="1"/>
</dbReference>
<dbReference type="GO" id="GO:0008614">
    <property type="term" value="P:pyridoxine metabolic process"/>
    <property type="evidence" value="ECO:0007669"/>
    <property type="project" value="TreeGrafter"/>
</dbReference>
<dbReference type="RefSeq" id="WP_213100143.1">
    <property type="nucleotide sequence ID" value="NZ_JAGYPH010000008.1"/>
</dbReference>
<evidence type="ECO:0000256" key="9">
    <source>
        <dbReference type="ARBA" id="ARBA00064749"/>
    </source>
</evidence>
<feature type="active site" description="Nucleophile" evidence="10 11">
    <location>
        <position position="79"/>
    </location>
</feature>
<dbReference type="InterPro" id="IPR029062">
    <property type="entry name" value="Class_I_gatase-like"/>
</dbReference>
<comment type="similarity">
    <text evidence="1 10">Belongs to the glutaminase PdxT/SNO family.</text>
</comment>